<comment type="caution">
    <text evidence="1">The sequence shown here is derived from an EMBL/GenBank/DDBJ whole genome shotgun (WGS) entry which is preliminary data.</text>
</comment>
<sequence length="737" mass="78757">MATPITATADTSGTDTVIASLPVPLVRLLVVFAREIRFLRTAGQVVRWRGESPVASWCVVAAWWCVCLGGDAVWRYFLPLVLLVPFIPLPSTPSLTPASTVLNPPLILAKQPYTDSSNPATSQTLLLALADLHAINALVPAWDGRRDWYDWLKEMERPRLVRAVAVVWCAWVLVNALLGARATLAIVGSIVLLLPSPFYNNTITLLRRSLLIRRLAAFTFLFVFGSPAGPTIDVKTDEVDALPREPFSVRQWLNGKWSAARRPSVAFRARPKLVTSASLSGSALDTTPPPTPTKPASSDGLHPSAPLYFRFELQENQRWWMGLDWTSALLPQERAAWCDVYLNPSSPPQAFSLPRETVVYLPEPRRGDPGGRVKRTARWRWVDEDWIVVRKLQGTGRITAAVTSTPERPSDHAAARNPSVSSVPAGTPDEPKKGIAEQAFVKGLERLKARTMASGVGLPTGLAGVVGAATSGGKARPSSGEFSRGGVARDESEDAARKASTGSMDPVHTALNNATRANGVGLGIHPDPAAQPAPVPMPSADLDAATDMDGWSYGDNKWEGMGPKGGMGKYTRRRRWQRRAICIEEIEYIPGEKPTVVVGEAVADSVDKTAGKIASRGTTVADVGRLVVGSSVTPTPIQRSVSPASPSPARHRGPGNASRSGSLSLAHHAGHIEGYTVAPATAAPSTPSEVTVTPTTATEVLASSVAGSGRGRQGSLEDGRDGVLRQRLRNAMGNMGA</sequence>
<reference evidence="1" key="1">
    <citation type="submission" date="2023-04" db="EMBL/GenBank/DDBJ databases">
        <title>Draft Genome sequencing of Naganishia species isolated from polar environments using Oxford Nanopore Technology.</title>
        <authorList>
            <person name="Leo P."/>
            <person name="Venkateswaran K."/>
        </authorList>
    </citation>
    <scope>NUCLEOTIDE SEQUENCE</scope>
    <source>
        <strain evidence="1">MNA-CCFEE 5262</strain>
    </source>
</reference>
<keyword evidence="2" id="KW-1185">Reference proteome</keyword>
<organism evidence="1 2">
    <name type="scientific">Naganishia adeliensis</name>
    <dbReference type="NCBI Taxonomy" id="92952"/>
    <lineage>
        <taxon>Eukaryota</taxon>
        <taxon>Fungi</taxon>
        <taxon>Dikarya</taxon>
        <taxon>Basidiomycota</taxon>
        <taxon>Agaricomycotina</taxon>
        <taxon>Tremellomycetes</taxon>
        <taxon>Filobasidiales</taxon>
        <taxon>Filobasidiaceae</taxon>
        <taxon>Naganishia</taxon>
    </lineage>
</organism>
<name>A0ACC2W050_9TREE</name>
<protein>
    <submittedName>
        <fullName evidence="1">Uncharacterized protein</fullName>
    </submittedName>
</protein>
<evidence type="ECO:0000313" key="1">
    <source>
        <dbReference type="EMBL" id="KAJ9105099.1"/>
    </source>
</evidence>
<dbReference type="EMBL" id="JASBWS010000050">
    <property type="protein sequence ID" value="KAJ9105099.1"/>
    <property type="molecule type" value="Genomic_DNA"/>
</dbReference>
<gene>
    <name evidence="1" type="ORF">QFC20_004385</name>
</gene>
<proteinExistence type="predicted"/>
<accession>A0ACC2W050</accession>
<evidence type="ECO:0000313" key="2">
    <source>
        <dbReference type="Proteomes" id="UP001230649"/>
    </source>
</evidence>
<dbReference type="Proteomes" id="UP001230649">
    <property type="component" value="Unassembled WGS sequence"/>
</dbReference>